<keyword evidence="6" id="KW-0472">Membrane</keyword>
<dbReference type="SUPFAM" id="SSF55785">
    <property type="entry name" value="PYP-like sensor domain (PAS domain)"/>
    <property type="match status" value="1"/>
</dbReference>
<dbReference type="InterPro" id="IPR035965">
    <property type="entry name" value="PAS-like_dom_sf"/>
</dbReference>
<dbReference type="InterPro" id="IPR036890">
    <property type="entry name" value="HATPase_C_sf"/>
</dbReference>
<dbReference type="GO" id="GO:0030295">
    <property type="term" value="F:protein kinase activator activity"/>
    <property type="evidence" value="ECO:0007669"/>
    <property type="project" value="TreeGrafter"/>
</dbReference>
<dbReference type="Proteomes" id="UP000277766">
    <property type="component" value="Unassembled WGS sequence"/>
</dbReference>
<dbReference type="Gene3D" id="3.30.450.20">
    <property type="entry name" value="PAS domain"/>
    <property type="match status" value="1"/>
</dbReference>
<comment type="caution">
    <text evidence="8">The sequence shown here is derived from an EMBL/GenBank/DDBJ whole genome shotgun (WGS) entry which is preliminary data.</text>
</comment>
<dbReference type="PROSITE" id="PS50109">
    <property type="entry name" value="HIS_KIN"/>
    <property type="match status" value="1"/>
</dbReference>
<dbReference type="RefSeq" id="WP_126351054.1">
    <property type="nucleotide sequence ID" value="NZ_CP086380.1"/>
</dbReference>
<dbReference type="InterPro" id="IPR003018">
    <property type="entry name" value="GAF"/>
</dbReference>
<dbReference type="GO" id="GO:0000156">
    <property type="term" value="F:phosphorelay response regulator activity"/>
    <property type="evidence" value="ECO:0007669"/>
    <property type="project" value="TreeGrafter"/>
</dbReference>
<evidence type="ECO:0000256" key="6">
    <source>
        <dbReference type="ARBA" id="ARBA00023136"/>
    </source>
</evidence>
<evidence type="ECO:0000313" key="8">
    <source>
        <dbReference type="EMBL" id="RTR30273.1"/>
    </source>
</evidence>
<dbReference type="Gene3D" id="3.30.565.10">
    <property type="entry name" value="Histidine kinase-like ATPase, C-terminal domain"/>
    <property type="match status" value="1"/>
</dbReference>
<keyword evidence="4" id="KW-0808">Transferase</keyword>
<evidence type="ECO:0000256" key="2">
    <source>
        <dbReference type="ARBA" id="ARBA00012438"/>
    </source>
</evidence>
<comment type="catalytic activity">
    <reaction evidence="1">
        <text>ATP + protein L-histidine = ADP + protein N-phospho-L-histidine.</text>
        <dbReference type="EC" id="2.7.13.3"/>
    </reaction>
</comment>
<dbReference type="InterPro" id="IPR050351">
    <property type="entry name" value="BphY/WalK/GraS-like"/>
</dbReference>
<dbReference type="InterPro" id="IPR004358">
    <property type="entry name" value="Sig_transdc_His_kin-like_C"/>
</dbReference>
<organism evidence="8 9">
    <name type="scientific">Deinococcus radiophilus</name>
    <dbReference type="NCBI Taxonomy" id="32062"/>
    <lineage>
        <taxon>Bacteria</taxon>
        <taxon>Thermotogati</taxon>
        <taxon>Deinococcota</taxon>
        <taxon>Deinococci</taxon>
        <taxon>Deinococcales</taxon>
        <taxon>Deinococcaceae</taxon>
        <taxon>Deinococcus</taxon>
    </lineage>
</organism>
<keyword evidence="3" id="KW-0597">Phosphoprotein</keyword>
<dbReference type="SMART" id="SM00387">
    <property type="entry name" value="HATPase_c"/>
    <property type="match status" value="1"/>
</dbReference>
<dbReference type="GO" id="GO:0000155">
    <property type="term" value="F:phosphorelay sensor kinase activity"/>
    <property type="evidence" value="ECO:0007669"/>
    <property type="project" value="InterPro"/>
</dbReference>
<dbReference type="PANTHER" id="PTHR42878">
    <property type="entry name" value="TWO-COMPONENT HISTIDINE KINASE"/>
    <property type="match status" value="1"/>
</dbReference>
<evidence type="ECO:0000256" key="5">
    <source>
        <dbReference type="ARBA" id="ARBA00022777"/>
    </source>
</evidence>
<sequence length="457" mass="50693">MICDTQTSSLVAPADHQASAALGIIACMSVPILKEGRLVGAFSVTDDRPRDWTEAELALLRDVGERMWEAVGRARAEAALMESEAKYRTLFNSIDEGFCTIEVLFEGGQAVDYRFLDMNPAFVRQTGMEGAIGRTMREFVLDHEPAWFEMYGQIAQTGQAQRFQQEAAGLNRFYDVYAFRVGAPAAHHVAVIFNDITARKQADAQLHDLNRTLEHRVTERTQELMNERVALEILNEELEAFNYSVSYDLMTPVRHVEGFARLAAKNLEDPVKAQRHLDTVPQGARRMETLIEARLTLSRTGRREPKISAVDLGQLAEQAQLDVQAQVGERQVEWHIGPLPQVQGDSGMLQQVMTNLLDNAVKYSCTRDQAVIEVWAEEAGGQWNVFVRDNGVGFNPEDGHKLFGIFQRLHRQDAFAGTGVGLSLVRRTVLRHGGTVSATGAVGQGGTFQITSPKPAA</sequence>
<feature type="domain" description="Histidine kinase" evidence="7">
    <location>
        <begin position="244"/>
        <end position="456"/>
    </location>
</feature>
<name>A0A431W4F6_9DEIO</name>
<dbReference type="EMBL" id="RXPE01000002">
    <property type="protein sequence ID" value="RTR30273.1"/>
    <property type="molecule type" value="Genomic_DNA"/>
</dbReference>
<dbReference type="PANTHER" id="PTHR42878:SF15">
    <property type="entry name" value="BACTERIOPHYTOCHROME"/>
    <property type="match status" value="1"/>
</dbReference>
<reference evidence="8 9" key="1">
    <citation type="submission" date="2018-12" db="EMBL/GenBank/DDBJ databases">
        <title>Deinococcus radiophilus ATCC 27603 genome sequencing and assembly.</title>
        <authorList>
            <person name="Maclea K.S."/>
            <person name="Maynard C.R."/>
        </authorList>
    </citation>
    <scope>NUCLEOTIDE SEQUENCE [LARGE SCALE GENOMIC DNA]</scope>
    <source>
        <strain evidence="8 9">ATCC 27603</strain>
    </source>
</reference>
<dbReference type="Pfam" id="PF13188">
    <property type="entry name" value="PAS_8"/>
    <property type="match status" value="1"/>
</dbReference>
<dbReference type="FunFam" id="3.30.565.10:FF:000006">
    <property type="entry name" value="Sensor histidine kinase WalK"/>
    <property type="match status" value="1"/>
</dbReference>
<dbReference type="InterPro" id="IPR003661">
    <property type="entry name" value="HisK_dim/P_dom"/>
</dbReference>
<dbReference type="CDD" id="cd00082">
    <property type="entry name" value="HisKA"/>
    <property type="match status" value="1"/>
</dbReference>
<dbReference type="PRINTS" id="PR00344">
    <property type="entry name" value="BCTRLSENSOR"/>
</dbReference>
<dbReference type="InterPro" id="IPR000014">
    <property type="entry name" value="PAS"/>
</dbReference>
<evidence type="ECO:0000256" key="1">
    <source>
        <dbReference type="ARBA" id="ARBA00000085"/>
    </source>
</evidence>
<dbReference type="InterPro" id="IPR036097">
    <property type="entry name" value="HisK_dim/P_sf"/>
</dbReference>
<dbReference type="GO" id="GO:0016020">
    <property type="term" value="C:membrane"/>
    <property type="evidence" value="ECO:0007669"/>
    <property type="project" value="UniProtKB-SubCell"/>
</dbReference>
<dbReference type="Gene3D" id="3.30.450.40">
    <property type="match status" value="1"/>
</dbReference>
<dbReference type="NCBIfam" id="TIGR00229">
    <property type="entry name" value="sensory_box"/>
    <property type="match status" value="1"/>
</dbReference>
<evidence type="ECO:0000256" key="3">
    <source>
        <dbReference type="ARBA" id="ARBA00022553"/>
    </source>
</evidence>
<gene>
    <name evidence="8" type="ORF">EJ104_01840</name>
</gene>
<dbReference type="GO" id="GO:0007234">
    <property type="term" value="P:osmosensory signaling via phosphorelay pathway"/>
    <property type="evidence" value="ECO:0007669"/>
    <property type="project" value="TreeGrafter"/>
</dbReference>
<accession>A0A431W4F6</accession>
<dbReference type="InterPro" id="IPR029016">
    <property type="entry name" value="GAF-like_dom_sf"/>
</dbReference>
<dbReference type="SUPFAM" id="SSF55874">
    <property type="entry name" value="ATPase domain of HSP90 chaperone/DNA topoisomerase II/histidine kinase"/>
    <property type="match status" value="1"/>
</dbReference>
<dbReference type="InterPro" id="IPR003594">
    <property type="entry name" value="HATPase_dom"/>
</dbReference>
<dbReference type="Gene3D" id="1.10.287.130">
    <property type="match status" value="1"/>
</dbReference>
<protein>
    <recommendedName>
        <fullName evidence="2">histidine kinase</fullName>
        <ecNumber evidence="2">2.7.13.3</ecNumber>
    </recommendedName>
</protein>
<dbReference type="Pfam" id="PF01590">
    <property type="entry name" value="GAF"/>
    <property type="match status" value="1"/>
</dbReference>
<evidence type="ECO:0000256" key="4">
    <source>
        <dbReference type="ARBA" id="ARBA00022679"/>
    </source>
</evidence>
<dbReference type="SUPFAM" id="SSF47384">
    <property type="entry name" value="Homodimeric domain of signal transducing histidine kinase"/>
    <property type="match status" value="1"/>
</dbReference>
<proteinExistence type="predicted"/>
<dbReference type="SUPFAM" id="SSF55781">
    <property type="entry name" value="GAF domain-like"/>
    <property type="match status" value="1"/>
</dbReference>
<dbReference type="Pfam" id="PF02518">
    <property type="entry name" value="HATPase_c"/>
    <property type="match status" value="1"/>
</dbReference>
<keyword evidence="9" id="KW-1185">Reference proteome</keyword>
<keyword evidence="5" id="KW-0418">Kinase</keyword>
<evidence type="ECO:0000313" key="9">
    <source>
        <dbReference type="Proteomes" id="UP000277766"/>
    </source>
</evidence>
<dbReference type="OrthoDB" id="53662at2"/>
<dbReference type="AlphaFoldDB" id="A0A431W4F6"/>
<evidence type="ECO:0000259" key="7">
    <source>
        <dbReference type="PROSITE" id="PS50109"/>
    </source>
</evidence>
<dbReference type="InterPro" id="IPR005467">
    <property type="entry name" value="His_kinase_dom"/>
</dbReference>
<dbReference type="EC" id="2.7.13.3" evidence="2"/>